<evidence type="ECO:0000256" key="10">
    <source>
        <dbReference type="ARBA" id="ARBA00023098"/>
    </source>
</evidence>
<evidence type="ECO:0000256" key="8">
    <source>
        <dbReference type="ARBA" id="ARBA00022985"/>
    </source>
</evidence>
<feature type="domain" description="EamA" evidence="13">
    <location>
        <begin position="5"/>
        <end position="137"/>
    </location>
</feature>
<dbReference type="SUPFAM" id="SSF103481">
    <property type="entry name" value="Multidrug resistance efflux transporter EmrE"/>
    <property type="match status" value="2"/>
</dbReference>
<evidence type="ECO:0000259" key="13">
    <source>
        <dbReference type="Pfam" id="PF00892"/>
    </source>
</evidence>
<feature type="transmembrane region" description="Helical" evidence="12">
    <location>
        <begin position="121"/>
        <end position="140"/>
    </location>
</feature>
<keyword evidence="15" id="KW-1185">Reference proteome</keyword>
<dbReference type="PANTHER" id="PTHR30561:SF9">
    <property type="entry name" value="4-AMINO-4-DEOXY-L-ARABINOSE-PHOSPHOUNDECAPRENOL FLIPPASE SUBUNIT ARNF-RELATED"/>
    <property type="match status" value="1"/>
</dbReference>
<dbReference type="InterPro" id="IPR000390">
    <property type="entry name" value="Small_drug/metabolite_transptr"/>
</dbReference>
<evidence type="ECO:0000256" key="4">
    <source>
        <dbReference type="ARBA" id="ARBA00022516"/>
    </source>
</evidence>
<keyword evidence="6" id="KW-0441">Lipid A biosynthesis</keyword>
<feature type="transmembrane region" description="Helical" evidence="12">
    <location>
        <begin position="243"/>
        <end position="262"/>
    </location>
</feature>
<keyword evidence="7 12" id="KW-0812">Transmembrane</keyword>
<keyword evidence="5" id="KW-0997">Cell inner membrane</keyword>
<keyword evidence="11 12" id="KW-0472">Membrane</keyword>
<evidence type="ECO:0000256" key="7">
    <source>
        <dbReference type="ARBA" id="ARBA00022692"/>
    </source>
</evidence>
<dbReference type="InterPro" id="IPR037185">
    <property type="entry name" value="EmrE-like"/>
</dbReference>
<feature type="transmembrane region" description="Helical" evidence="12">
    <location>
        <begin position="62"/>
        <end position="81"/>
    </location>
</feature>
<name>A0ABN2D3U1_9ACTN</name>
<feature type="transmembrane region" description="Helical" evidence="12">
    <location>
        <begin position="181"/>
        <end position="197"/>
    </location>
</feature>
<comment type="similarity">
    <text evidence="2">Belongs to the EamA transporter family.</text>
</comment>
<keyword evidence="4" id="KW-0444">Lipid biosynthesis</keyword>
<evidence type="ECO:0000256" key="12">
    <source>
        <dbReference type="SAM" id="Phobius"/>
    </source>
</evidence>
<evidence type="ECO:0000256" key="3">
    <source>
        <dbReference type="ARBA" id="ARBA00022475"/>
    </source>
</evidence>
<dbReference type="Proteomes" id="UP001500393">
    <property type="component" value="Unassembled WGS sequence"/>
</dbReference>
<sequence>MNLTALSLVLIAAVLHAGWNFSAKRVQSGGTTFVWAYYTIAAVVLLPAAVVAAAAGGSDFRWTWLIAALVTAVLHIAYALVLQRGYDVAALSVVYPVARGLGPLLSIVLAVLFLGERPGPIGLVGGVLIVSGVFVIGWSGRSAATRGAVKAGVFYGVAIGGLIAGYTLWDAYSVATLDVPPLIYFGTASVMQSVLLTPHALRDRGRLRLLWREHRREVLIVGMLSPAAYLLVLYAMRLAPVSLVAPAREVSIVLSGLAAWLLLGEANAVRRLGGSVIVLAGIVAIALS</sequence>
<accession>A0ABN2D3U1</accession>
<feature type="transmembrane region" description="Helical" evidence="12">
    <location>
        <begin position="152"/>
        <end position="169"/>
    </location>
</feature>
<keyword evidence="8" id="KW-0448">Lipopolysaccharide biosynthesis</keyword>
<evidence type="ECO:0000256" key="1">
    <source>
        <dbReference type="ARBA" id="ARBA00004651"/>
    </source>
</evidence>
<feature type="transmembrane region" description="Helical" evidence="12">
    <location>
        <begin position="35"/>
        <end position="56"/>
    </location>
</feature>
<dbReference type="Gene3D" id="1.10.3730.20">
    <property type="match status" value="2"/>
</dbReference>
<feature type="transmembrane region" description="Helical" evidence="12">
    <location>
        <begin position="218"/>
        <end position="237"/>
    </location>
</feature>
<gene>
    <name evidence="14" type="ORF">GCM10009789_22450</name>
</gene>
<evidence type="ECO:0000313" key="14">
    <source>
        <dbReference type="EMBL" id="GAA1568546.1"/>
    </source>
</evidence>
<dbReference type="PANTHER" id="PTHR30561">
    <property type="entry name" value="SMR FAMILY PROTON-DEPENDENT DRUG EFFLUX TRANSPORTER SUGE"/>
    <property type="match status" value="1"/>
</dbReference>
<evidence type="ECO:0000256" key="11">
    <source>
        <dbReference type="ARBA" id="ARBA00023136"/>
    </source>
</evidence>
<reference evidence="14 15" key="1">
    <citation type="journal article" date="2019" name="Int. J. Syst. Evol. Microbiol.">
        <title>The Global Catalogue of Microorganisms (GCM) 10K type strain sequencing project: providing services to taxonomists for standard genome sequencing and annotation.</title>
        <authorList>
            <consortium name="The Broad Institute Genomics Platform"/>
            <consortium name="The Broad Institute Genome Sequencing Center for Infectious Disease"/>
            <person name="Wu L."/>
            <person name="Ma J."/>
        </authorList>
    </citation>
    <scope>NUCLEOTIDE SEQUENCE [LARGE SCALE GENOMIC DNA]</scope>
    <source>
        <strain evidence="14 15">JCM 14969</strain>
    </source>
</reference>
<evidence type="ECO:0000256" key="6">
    <source>
        <dbReference type="ARBA" id="ARBA00022556"/>
    </source>
</evidence>
<keyword evidence="10" id="KW-0443">Lipid metabolism</keyword>
<organism evidence="14 15">
    <name type="scientific">Kribbella sancticallisti</name>
    <dbReference type="NCBI Taxonomy" id="460087"/>
    <lineage>
        <taxon>Bacteria</taxon>
        <taxon>Bacillati</taxon>
        <taxon>Actinomycetota</taxon>
        <taxon>Actinomycetes</taxon>
        <taxon>Propionibacteriales</taxon>
        <taxon>Kribbellaceae</taxon>
        <taxon>Kribbella</taxon>
    </lineage>
</organism>
<protein>
    <submittedName>
        <fullName evidence="14">EamA family transporter</fullName>
    </submittedName>
</protein>
<evidence type="ECO:0000256" key="2">
    <source>
        <dbReference type="ARBA" id="ARBA00007362"/>
    </source>
</evidence>
<feature type="transmembrane region" description="Helical" evidence="12">
    <location>
        <begin position="93"/>
        <end position="115"/>
    </location>
</feature>
<dbReference type="InterPro" id="IPR000620">
    <property type="entry name" value="EamA_dom"/>
</dbReference>
<feature type="transmembrane region" description="Helical" evidence="12">
    <location>
        <begin position="269"/>
        <end position="287"/>
    </location>
</feature>
<feature type="domain" description="EamA" evidence="13">
    <location>
        <begin position="153"/>
        <end position="285"/>
    </location>
</feature>
<comment type="subcellular location">
    <subcellularLocation>
        <location evidence="1">Cell membrane</location>
        <topology evidence="1">Multi-pass membrane protein</topology>
    </subcellularLocation>
</comment>
<evidence type="ECO:0000313" key="15">
    <source>
        <dbReference type="Proteomes" id="UP001500393"/>
    </source>
</evidence>
<proteinExistence type="inferred from homology"/>
<dbReference type="EMBL" id="BAAAOS010000018">
    <property type="protein sequence ID" value="GAA1568546.1"/>
    <property type="molecule type" value="Genomic_DNA"/>
</dbReference>
<evidence type="ECO:0000256" key="9">
    <source>
        <dbReference type="ARBA" id="ARBA00022989"/>
    </source>
</evidence>
<comment type="caution">
    <text evidence="14">The sequence shown here is derived from an EMBL/GenBank/DDBJ whole genome shotgun (WGS) entry which is preliminary data.</text>
</comment>
<keyword evidence="9 12" id="KW-1133">Transmembrane helix</keyword>
<dbReference type="RefSeq" id="WP_344212657.1">
    <property type="nucleotide sequence ID" value="NZ_BAAAOS010000018.1"/>
</dbReference>
<keyword evidence="3" id="KW-1003">Cell membrane</keyword>
<feature type="transmembrane region" description="Helical" evidence="12">
    <location>
        <begin position="6"/>
        <end position="23"/>
    </location>
</feature>
<evidence type="ECO:0000256" key="5">
    <source>
        <dbReference type="ARBA" id="ARBA00022519"/>
    </source>
</evidence>
<dbReference type="Pfam" id="PF00892">
    <property type="entry name" value="EamA"/>
    <property type="match status" value="2"/>
</dbReference>